<accession>A0A4Z0YBZ8</accession>
<comment type="caution">
    <text evidence="1">The sequence shown here is derived from an EMBL/GenBank/DDBJ whole genome shotgun (WGS) entry which is preliminary data.</text>
</comment>
<keyword evidence="2" id="KW-1185">Reference proteome</keyword>
<protein>
    <submittedName>
        <fullName evidence="1">Uncharacterized protein</fullName>
    </submittedName>
</protein>
<name>A0A4Z0YBZ8_9FIRM</name>
<dbReference type="EMBL" id="SRMQ01000002">
    <property type="protein sequence ID" value="TGJ77468.1"/>
    <property type="molecule type" value="Genomic_DNA"/>
</dbReference>
<evidence type="ECO:0000313" key="1">
    <source>
        <dbReference type="EMBL" id="TGJ77468.1"/>
    </source>
</evidence>
<dbReference type="Proteomes" id="UP000297714">
    <property type="component" value="Unassembled WGS sequence"/>
</dbReference>
<evidence type="ECO:0000313" key="2">
    <source>
        <dbReference type="Proteomes" id="UP000297714"/>
    </source>
</evidence>
<proteinExistence type="predicted"/>
<dbReference type="RefSeq" id="WP_135658029.1">
    <property type="nucleotide sequence ID" value="NZ_SRMQ01000002.1"/>
</dbReference>
<organism evidence="1 2">
    <name type="scientific">Caproiciproducens galactitolivorans</name>
    <dbReference type="NCBI Taxonomy" id="642589"/>
    <lineage>
        <taxon>Bacteria</taxon>
        <taxon>Bacillati</taxon>
        <taxon>Bacillota</taxon>
        <taxon>Clostridia</taxon>
        <taxon>Eubacteriales</taxon>
        <taxon>Acutalibacteraceae</taxon>
        <taxon>Caproiciproducens</taxon>
    </lineage>
</organism>
<dbReference type="AlphaFoldDB" id="A0A4Z0YBZ8"/>
<dbReference type="OrthoDB" id="2194542at2"/>
<reference evidence="1 2" key="1">
    <citation type="submission" date="2019-04" db="EMBL/GenBank/DDBJ databases">
        <authorList>
            <person name="Poehlein A."/>
            <person name="Bengelsdorf F.R."/>
            <person name="Duerre P."/>
            <person name="Daniel R."/>
        </authorList>
    </citation>
    <scope>NUCLEOTIDE SEQUENCE [LARGE SCALE GENOMIC DNA]</scope>
    <source>
        <strain evidence="1 2">BS-1</strain>
    </source>
</reference>
<gene>
    <name evidence="1" type="ORF">CAGA_08390</name>
</gene>
<sequence length="203" mass="22800">MKKTQKLLIAVAIIAVVALVPVVCFPVVSLQGKITTSEPIEVLSVNLKTSVSSNMQNLNPVVVKNVLVINGKKNPLVCTFQDEEKAMQSLKKRDAEFLKLMKKKWSLDDLNATNWKIYKQHLVQYTMGKLPDDLGGDKYEGQRQEVEEFLEFCECEEGNQETLKYINSANHLLKAKLVQRVSLDPIIGNLPFDDPLVQEASPS</sequence>